<evidence type="ECO:0000256" key="2">
    <source>
        <dbReference type="PROSITE-ProRule" id="PRU00108"/>
    </source>
</evidence>
<dbReference type="AlphaFoldDB" id="A0AA88VD81"/>
<dbReference type="GO" id="GO:0003677">
    <property type="term" value="F:DNA binding"/>
    <property type="evidence" value="ECO:0007669"/>
    <property type="project" value="UniProtKB-UniRule"/>
</dbReference>
<reference evidence="6" key="1">
    <citation type="submission" date="2022-12" db="EMBL/GenBank/DDBJ databases">
        <title>Draft genome assemblies for two species of Escallonia (Escalloniales).</title>
        <authorList>
            <person name="Chanderbali A."/>
            <person name="Dervinis C."/>
            <person name="Anghel I."/>
            <person name="Soltis D."/>
            <person name="Soltis P."/>
            <person name="Zapata F."/>
        </authorList>
    </citation>
    <scope>NUCLEOTIDE SEQUENCE</scope>
    <source>
        <strain evidence="6">UCBG64.0493</strain>
        <tissue evidence="6">Leaf</tissue>
    </source>
</reference>
<evidence type="ECO:0000259" key="5">
    <source>
        <dbReference type="PROSITE" id="PS50071"/>
    </source>
</evidence>
<dbReference type="InterPro" id="IPR009057">
    <property type="entry name" value="Homeodomain-like_sf"/>
</dbReference>
<evidence type="ECO:0000313" key="7">
    <source>
        <dbReference type="Proteomes" id="UP001188597"/>
    </source>
</evidence>
<accession>A0AA88VD81</accession>
<dbReference type="GO" id="GO:0005634">
    <property type="term" value="C:nucleus"/>
    <property type="evidence" value="ECO:0007669"/>
    <property type="project" value="UniProtKB-SubCell"/>
</dbReference>
<feature type="DNA-binding region" description="Homeobox" evidence="2">
    <location>
        <begin position="119"/>
        <end position="184"/>
    </location>
</feature>
<dbReference type="Gene3D" id="1.10.10.60">
    <property type="entry name" value="Homeodomain-like"/>
    <property type="match status" value="1"/>
</dbReference>
<feature type="region of interest" description="Disordered" evidence="4">
    <location>
        <begin position="175"/>
        <end position="230"/>
    </location>
</feature>
<evidence type="ECO:0000313" key="6">
    <source>
        <dbReference type="EMBL" id="KAK3006322.1"/>
    </source>
</evidence>
<dbReference type="CDD" id="cd00086">
    <property type="entry name" value="homeodomain"/>
    <property type="match status" value="1"/>
</dbReference>
<evidence type="ECO:0000256" key="4">
    <source>
        <dbReference type="SAM" id="MobiDB-lite"/>
    </source>
</evidence>
<feature type="domain" description="Homeobox" evidence="5">
    <location>
        <begin position="117"/>
        <end position="183"/>
    </location>
</feature>
<comment type="subcellular location">
    <subcellularLocation>
        <location evidence="1 2 3">Nucleus</location>
    </subcellularLocation>
</comment>
<sequence>MDLGCRDLNQACAAFLRLVGKARHMTASETWKRSIMMDAKGQDMEASPLQQSYLNGSGIYRLGGEPVMTEAQIEQLKKQIVAYTILSKQLVEMYRAVSVQAPLRYHDALLSSSAGLKFTTKQRWTPTQEQLQVLEKIFEKGRRTTPSRDEIKVIASELSRHGAITEANVYHWFQNKKARTKPKKSNLDKATRVPGNKKSSENSSALLTIPEDDVLSSSTPPTIPEEDGSNSYFPEMQPSKMHYLDPQTVEEGLGLSSDFWGLETPDSFESFFFE</sequence>
<protein>
    <recommendedName>
        <fullName evidence="5">Homeobox domain-containing protein</fullName>
    </recommendedName>
</protein>
<organism evidence="6 7">
    <name type="scientific">Escallonia herrerae</name>
    <dbReference type="NCBI Taxonomy" id="1293975"/>
    <lineage>
        <taxon>Eukaryota</taxon>
        <taxon>Viridiplantae</taxon>
        <taxon>Streptophyta</taxon>
        <taxon>Embryophyta</taxon>
        <taxon>Tracheophyta</taxon>
        <taxon>Spermatophyta</taxon>
        <taxon>Magnoliopsida</taxon>
        <taxon>eudicotyledons</taxon>
        <taxon>Gunneridae</taxon>
        <taxon>Pentapetalae</taxon>
        <taxon>asterids</taxon>
        <taxon>campanulids</taxon>
        <taxon>Escalloniales</taxon>
        <taxon>Escalloniaceae</taxon>
        <taxon>Escallonia</taxon>
    </lineage>
</organism>
<dbReference type="InterPro" id="IPR001356">
    <property type="entry name" value="HD"/>
</dbReference>
<dbReference type="PANTHER" id="PTHR46777">
    <property type="entry name" value="WUSCHEL-RELATED HOMEOBOX 13"/>
    <property type="match status" value="1"/>
</dbReference>
<gene>
    <name evidence="6" type="ORF">RJ639_015931</name>
</gene>
<dbReference type="SUPFAM" id="SSF46689">
    <property type="entry name" value="Homeodomain-like"/>
    <property type="match status" value="1"/>
</dbReference>
<comment type="caution">
    <text evidence="6">The sequence shown here is derived from an EMBL/GenBank/DDBJ whole genome shotgun (WGS) entry which is preliminary data.</text>
</comment>
<keyword evidence="2 3" id="KW-0539">Nucleus</keyword>
<feature type="compositionally biased region" description="Basic residues" evidence="4">
    <location>
        <begin position="175"/>
        <end position="184"/>
    </location>
</feature>
<evidence type="ECO:0000256" key="3">
    <source>
        <dbReference type="RuleBase" id="RU000682"/>
    </source>
</evidence>
<dbReference type="Proteomes" id="UP001188597">
    <property type="component" value="Unassembled WGS sequence"/>
</dbReference>
<proteinExistence type="predicted"/>
<evidence type="ECO:0000256" key="1">
    <source>
        <dbReference type="ARBA" id="ARBA00004123"/>
    </source>
</evidence>
<keyword evidence="7" id="KW-1185">Reference proteome</keyword>
<dbReference type="PROSITE" id="PS50071">
    <property type="entry name" value="HOMEOBOX_2"/>
    <property type="match status" value="1"/>
</dbReference>
<dbReference type="GO" id="GO:0003700">
    <property type="term" value="F:DNA-binding transcription factor activity"/>
    <property type="evidence" value="ECO:0007669"/>
    <property type="project" value="InterPro"/>
</dbReference>
<name>A0AA88VD81_9ASTE</name>
<dbReference type="Pfam" id="PF00046">
    <property type="entry name" value="Homeodomain"/>
    <property type="match status" value="1"/>
</dbReference>
<keyword evidence="2 3" id="KW-0238">DNA-binding</keyword>
<dbReference type="SMART" id="SM00389">
    <property type="entry name" value="HOX"/>
    <property type="match status" value="1"/>
</dbReference>
<dbReference type="EMBL" id="JAVXUP010002010">
    <property type="protein sequence ID" value="KAK3006322.1"/>
    <property type="molecule type" value="Genomic_DNA"/>
</dbReference>
<dbReference type="PANTHER" id="PTHR46777:SF13">
    <property type="entry name" value="HOMEOBOX DOMAIN-CONTAINING PROTEIN"/>
    <property type="match status" value="1"/>
</dbReference>
<dbReference type="InterPro" id="IPR044559">
    <property type="entry name" value="WOX13-like"/>
</dbReference>
<keyword evidence="2 3" id="KW-0371">Homeobox</keyword>